<dbReference type="EMBL" id="LAQJ01000273">
    <property type="protein sequence ID" value="KKO18378.1"/>
    <property type="molecule type" value="Genomic_DNA"/>
</dbReference>
<keyword evidence="5" id="KW-1185">Reference proteome</keyword>
<dbReference type="SUPFAM" id="SSF52540">
    <property type="entry name" value="P-loop containing nucleoside triphosphate hydrolases"/>
    <property type="match status" value="2"/>
</dbReference>
<dbReference type="Pfam" id="PF00271">
    <property type="entry name" value="Helicase_C"/>
    <property type="match status" value="1"/>
</dbReference>
<dbReference type="GO" id="GO:0016787">
    <property type="term" value="F:hydrolase activity"/>
    <property type="evidence" value="ECO:0007669"/>
    <property type="project" value="UniProtKB-KW"/>
</dbReference>
<gene>
    <name evidence="4" type="ORF">BROFUL_02884</name>
</gene>
<comment type="caution">
    <text evidence="4">The sequence shown here is derived from an EMBL/GenBank/DDBJ whole genome shotgun (WGS) entry which is preliminary data.</text>
</comment>
<keyword evidence="4" id="KW-0067">ATP-binding</keyword>
<dbReference type="PROSITE" id="PS51194">
    <property type="entry name" value="HELICASE_CTER"/>
    <property type="match status" value="1"/>
</dbReference>
<reference evidence="4 5" key="1">
    <citation type="journal article" date="2013" name="BMC Microbiol.">
        <title>Identification of the type II cytochrome c maturation pathway in anammox bacteria by comparative genomics.</title>
        <authorList>
            <person name="Ferousi C."/>
            <person name="Speth D.R."/>
            <person name="Reimann J."/>
            <person name="Op den Camp H.J."/>
            <person name="Allen J.W."/>
            <person name="Keltjens J.T."/>
            <person name="Jetten M.S."/>
        </authorList>
    </citation>
    <scope>NUCLEOTIDE SEQUENCE [LARGE SCALE GENOMIC DNA]</scope>
    <source>
        <strain evidence="4">RU1</strain>
    </source>
</reference>
<evidence type="ECO:0000313" key="4">
    <source>
        <dbReference type="EMBL" id="KKO18378.1"/>
    </source>
</evidence>
<dbReference type="GO" id="GO:0005524">
    <property type="term" value="F:ATP binding"/>
    <property type="evidence" value="ECO:0007669"/>
    <property type="project" value="InterPro"/>
</dbReference>
<organism evidence="4 5">
    <name type="scientific">Candidatus Brocadia fulgida</name>
    <dbReference type="NCBI Taxonomy" id="380242"/>
    <lineage>
        <taxon>Bacteria</taxon>
        <taxon>Pseudomonadati</taxon>
        <taxon>Planctomycetota</taxon>
        <taxon>Candidatus Brocadiia</taxon>
        <taxon>Candidatus Brocadiales</taxon>
        <taxon>Candidatus Brocadiaceae</taxon>
        <taxon>Candidatus Brocadia</taxon>
    </lineage>
</organism>
<dbReference type="GO" id="GO:0004386">
    <property type="term" value="F:helicase activity"/>
    <property type="evidence" value="ECO:0007669"/>
    <property type="project" value="UniProtKB-KW"/>
</dbReference>
<dbReference type="CDD" id="cd18793">
    <property type="entry name" value="SF2_C_SNF"/>
    <property type="match status" value="1"/>
</dbReference>
<dbReference type="InterPro" id="IPR027417">
    <property type="entry name" value="P-loop_NTPase"/>
</dbReference>
<dbReference type="Gene3D" id="3.40.50.10810">
    <property type="entry name" value="Tandem AAA-ATPase domain"/>
    <property type="match status" value="1"/>
</dbReference>
<dbReference type="SMART" id="SM00490">
    <property type="entry name" value="HELICc"/>
    <property type="match status" value="1"/>
</dbReference>
<evidence type="ECO:0000259" key="3">
    <source>
        <dbReference type="PROSITE" id="PS51194"/>
    </source>
</evidence>
<protein>
    <submittedName>
        <fullName evidence="4">Helicase</fullName>
    </submittedName>
</protein>
<dbReference type="Gene3D" id="3.40.50.300">
    <property type="entry name" value="P-loop containing nucleotide triphosphate hydrolases"/>
    <property type="match status" value="1"/>
</dbReference>
<dbReference type="PANTHER" id="PTHR10799">
    <property type="entry name" value="SNF2/RAD54 HELICASE FAMILY"/>
    <property type="match status" value="1"/>
</dbReference>
<dbReference type="InterPro" id="IPR014001">
    <property type="entry name" value="Helicase_ATP-bd"/>
</dbReference>
<name>A0A0M2UQK2_9BACT</name>
<accession>A0A0M2UQK2</accession>
<keyword evidence="1" id="KW-0378">Hydrolase</keyword>
<evidence type="ECO:0000259" key="2">
    <source>
        <dbReference type="PROSITE" id="PS51192"/>
    </source>
</evidence>
<dbReference type="Pfam" id="PF00176">
    <property type="entry name" value="SNF2-rel_dom"/>
    <property type="match status" value="1"/>
</dbReference>
<dbReference type="InterPro" id="IPR001650">
    <property type="entry name" value="Helicase_C-like"/>
</dbReference>
<dbReference type="PATRIC" id="fig|380242.3.peg.3572"/>
<dbReference type="Proteomes" id="UP000034954">
    <property type="component" value="Unassembled WGS sequence"/>
</dbReference>
<keyword evidence="4" id="KW-0347">Helicase</keyword>
<dbReference type="InterPro" id="IPR000330">
    <property type="entry name" value="SNF2_N"/>
</dbReference>
<evidence type="ECO:0000256" key="1">
    <source>
        <dbReference type="ARBA" id="ARBA00022801"/>
    </source>
</evidence>
<proteinExistence type="predicted"/>
<keyword evidence="4" id="KW-0547">Nucleotide-binding</keyword>
<dbReference type="InterPro" id="IPR038718">
    <property type="entry name" value="SNF2-like_sf"/>
</dbReference>
<dbReference type="InterPro" id="IPR049730">
    <property type="entry name" value="SNF2/RAD54-like_C"/>
</dbReference>
<dbReference type="AlphaFoldDB" id="A0A0M2UQK2"/>
<dbReference type="PROSITE" id="PS51192">
    <property type="entry name" value="HELICASE_ATP_BIND_1"/>
    <property type="match status" value="1"/>
</dbReference>
<feature type="domain" description="Helicase C-terminal" evidence="3">
    <location>
        <begin position="273"/>
        <end position="422"/>
    </location>
</feature>
<evidence type="ECO:0000313" key="5">
    <source>
        <dbReference type="Proteomes" id="UP000034954"/>
    </source>
</evidence>
<sequence>MLELITRGLIKRILILVPPSLVQQWKEETFFKCNLEFVTSDEKEFRSQGSVAWRKFDRIIASIHTAKKSPHADAIQQETFDLIIVDEAHHLKNANTVGWKFLNSLKKKYIFLLTATPVQNNLEELFNLVTLVYPGELGTLKSFKKQFVSAGDRLTPKNYEQLRSLLGELIIRNRRATSDVKFTKRYAKTIRIPLSKGERELYTSVSELVRNQYAGSPQQVKMTLRILQEEIGSIPPAAVSTLEGLRDKLPDNAVIADLVSQCNRLASSEKVRVLIDVINKIPDKAIIFTKFRASHSAITTALKKYDISYSPLHGGLTRLEKEKSIKEFQHVSKVLVATDVGSEGRNLQFCNHIINFDLPWNPMKIEQRIGRISRIGQEKEVHVTNLSAKDTIEDYILYLLDAKINMFELVIGEIDVILGRLDEETDFETLIMDAWTKSPDMKHFENEINQLGEDLLAAKQKYSTLKDTEDKIFGDEFNTTTAEKTITEGSEDEHRDA</sequence>
<feature type="domain" description="Helicase ATP-binding" evidence="2">
    <location>
        <begin position="1"/>
        <end position="135"/>
    </location>
</feature>